<name>A0AA36GT99_CYLNA</name>
<dbReference type="AlphaFoldDB" id="A0AA36GT99"/>
<keyword evidence="2" id="KW-1185">Reference proteome</keyword>
<comment type="caution">
    <text evidence="1">The sequence shown here is derived from an EMBL/GenBank/DDBJ whole genome shotgun (WGS) entry which is preliminary data.</text>
</comment>
<gene>
    <name evidence="1" type="ORF">CYNAS_LOCUS9851</name>
</gene>
<evidence type="ECO:0000313" key="1">
    <source>
        <dbReference type="EMBL" id="CAJ0597868.1"/>
    </source>
</evidence>
<proteinExistence type="predicted"/>
<dbReference type="EMBL" id="CATQJL010000223">
    <property type="protein sequence ID" value="CAJ0597868.1"/>
    <property type="molecule type" value="Genomic_DNA"/>
</dbReference>
<accession>A0AA36GT99</accession>
<sequence>MAYADDIKVFASYSDEDKVEVTDALSACLQKILSWADLNCIDVNLRKSVCLTITKRQVQENTLKGSGSAKFEEVWIHCLGHAVYGTLSNICTICRPESWNRVTIVWLWIMRPFSVHERSMILLYLFPIWHSTKDIAL</sequence>
<evidence type="ECO:0000313" key="2">
    <source>
        <dbReference type="Proteomes" id="UP001176961"/>
    </source>
</evidence>
<evidence type="ECO:0008006" key="3">
    <source>
        <dbReference type="Google" id="ProtNLM"/>
    </source>
</evidence>
<reference evidence="1" key="1">
    <citation type="submission" date="2023-07" db="EMBL/GenBank/DDBJ databases">
        <authorList>
            <consortium name="CYATHOMIX"/>
        </authorList>
    </citation>
    <scope>NUCLEOTIDE SEQUENCE</scope>
    <source>
        <strain evidence="1">N/A</strain>
    </source>
</reference>
<organism evidence="1 2">
    <name type="scientific">Cylicocyclus nassatus</name>
    <name type="common">Nematode worm</name>
    <dbReference type="NCBI Taxonomy" id="53992"/>
    <lineage>
        <taxon>Eukaryota</taxon>
        <taxon>Metazoa</taxon>
        <taxon>Ecdysozoa</taxon>
        <taxon>Nematoda</taxon>
        <taxon>Chromadorea</taxon>
        <taxon>Rhabditida</taxon>
        <taxon>Rhabditina</taxon>
        <taxon>Rhabditomorpha</taxon>
        <taxon>Strongyloidea</taxon>
        <taxon>Strongylidae</taxon>
        <taxon>Cylicocyclus</taxon>
    </lineage>
</organism>
<dbReference type="Proteomes" id="UP001176961">
    <property type="component" value="Unassembled WGS sequence"/>
</dbReference>
<protein>
    <recommendedName>
        <fullName evidence="3">Reverse transcriptase domain-containing protein</fullName>
    </recommendedName>
</protein>